<proteinExistence type="predicted"/>
<evidence type="ECO:0000313" key="1">
    <source>
        <dbReference type="EMBL" id="MDN5200315.1"/>
    </source>
</evidence>
<reference evidence="1" key="1">
    <citation type="submission" date="2023-06" db="EMBL/GenBank/DDBJ databases">
        <title>Genomic of Parafulvivirga corallium.</title>
        <authorList>
            <person name="Wang G."/>
        </authorList>
    </citation>
    <scope>NUCLEOTIDE SEQUENCE</scope>
    <source>
        <strain evidence="1">BMA10</strain>
    </source>
</reference>
<sequence>MCLISFREEKISDYKPLFFEMNDEWEEVSKDMEVFTVTNKDTLINHNIRLLSTKEGYPRLFFADLETPVCADGECRLAKIKIYWNLLGNYVGYGIDPDEPLTKFEHDPFDKEDYAKLHALLLDDNSVLRNREMSELVDEVPVSISKADFGAVDGISSATKKEIKESVVQGGLYSCYTLWHLVHGEVKKNISAYLQSIYTDSLNNYLLYSDYEDYQYYGLKKLPKEAFEKHFEQVIRIFEKTQPLIRTYILKKIPNNILEDRNNTEQFYRLFSRTDINTKTQLVKKAGSAHLIALEILSGFSSEMTKNQLKLYLEIFNENPENLTPLIKSNLLEAARSEKYAYNYLIKEFLNNKE</sequence>
<gene>
    <name evidence="1" type="ORF">QQ008_03060</name>
</gene>
<accession>A0ABT8KHX3</accession>
<dbReference type="Proteomes" id="UP001172082">
    <property type="component" value="Unassembled WGS sequence"/>
</dbReference>
<dbReference type="EMBL" id="JAUJEA010000001">
    <property type="protein sequence ID" value="MDN5200315.1"/>
    <property type="molecule type" value="Genomic_DNA"/>
</dbReference>
<keyword evidence="2" id="KW-1185">Reference proteome</keyword>
<protein>
    <submittedName>
        <fullName evidence="1">Uncharacterized protein</fullName>
    </submittedName>
</protein>
<evidence type="ECO:0000313" key="2">
    <source>
        <dbReference type="Proteomes" id="UP001172082"/>
    </source>
</evidence>
<comment type="caution">
    <text evidence="1">The sequence shown here is derived from an EMBL/GenBank/DDBJ whole genome shotgun (WGS) entry which is preliminary data.</text>
</comment>
<organism evidence="1 2">
    <name type="scientific">Splendidivirga corallicola</name>
    <dbReference type="NCBI Taxonomy" id="3051826"/>
    <lineage>
        <taxon>Bacteria</taxon>
        <taxon>Pseudomonadati</taxon>
        <taxon>Bacteroidota</taxon>
        <taxon>Cytophagia</taxon>
        <taxon>Cytophagales</taxon>
        <taxon>Splendidivirgaceae</taxon>
        <taxon>Splendidivirga</taxon>
    </lineage>
</organism>
<name>A0ABT8KHX3_9BACT</name>